<dbReference type="CDD" id="cd00082">
    <property type="entry name" value="HisKA"/>
    <property type="match status" value="1"/>
</dbReference>
<evidence type="ECO:0000256" key="11">
    <source>
        <dbReference type="ARBA" id="ARBA00023012"/>
    </source>
</evidence>
<keyword evidence="8 20" id="KW-0418">Kinase</keyword>
<evidence type="ECO:0000256" key="5">
    <source>
        <dbReference type="ARBA" id="ARBA00022679"/>
    </source>
</evidence>
<feature type="domain" description="Histidine kinase" evidence="17">
    <location>
        <begin position="279"/>
        <end position="500"/>
    </location>
</feature>
<feature type="transmembrane region" description="Helical" evidence="16">
    <location>
        <begin position="176"/>
        <end position="197"/>
    </location>
</feature>
<organism evidence="20 21">
    <name type="scientific">Desulfonema magnum</name>
    <dbReference type="NCBI Taxonomy" id="45655"/>
    <lineage>
        <taxon>Bacteria</taxon>
        <taxon>Pseudomonadati</taxon>
        <taxon>Thermodesulfobacteriota</taxon>
        <taxon>Desulfobacteria</taxon>
        <taxon>Desulfobacterales</taxon>
        <taxon>Desulfococcaceae</taxon>
        <taxon>Desulfonema</taxon>
    </lineage>
</organism>
<evidence type="ECO:0000256" key="15">
    <source>
        <dbReference type="SAM" id="MobiDB-lite"/>
    </source>
</evidence>
<comment type="catalytic activity">
    <reaction evidence="1">
        <text>ATP + protein L-histidine = ADP + protein N-phospho-L-histidine.</text>
        <dbReference type="EC" id="2.7.13.3"/>
    </reaction>
</comment>
<dbReference type="InterPro" id="IPR003661">
    <property type="entry name" value="HisK_dim/P_dom"/>
</dbReference>
<accession>A0A975BEY1</accession>
<feature type="compositionally biased region" description="Polar residues" evidence="15">
    <location>
        <begin position="817"/>
        <end position="827"/>
    </location>
</feature>
<dbReference type="EC" id="2.7.13.3" evidence="3"/>
<evidence type="ECO:0000256" key="12">
    <source>
        <dbReference type="ARBA" id="ARBA00023136"/>
    </source>
</evidence>
<keyword evidence="11" id="KW-0902">Two-component regulatory system</keyword>
<evidence type="ECO:0000256" key="7">
    <source>
        <dbReference type="ARBA" id="ARBA00022741"/>
    </source>
</evidence>
<name>A0A975BEY1_9BACT</name>
<evidence type="ECO:0000256" key="10">
    <source>
        <dbReference type="ARBA" id="ARBA00022989"/>
    </source>
</evidence>
<dbReference type="GO" id="GO:0005524">
    <property type="term" value="F:ATP binding"/>
    <property type="evidence" value="ECO:0007669"/>
    <property type="project" value="UniProtKB-KW"/>
</dbReference>
<dbReference type="Gene3D" id="3.30.565.10">
    <property type="entry name" value="Histidine kinase-like ATPase, C-terminal domain"/>
    <property type="match status" value="1"/>
</dbReference>
<evidence type="ECO:0000256" key="9">
    <source>
        <dbReference type="ARBA" id="ARBA00022840"/>
    </source>
</evidence>
<dbReference type="SMART" id="SM00388">
    <property type="entry name" value="HisKA"/>
    <property type="match status" value="1"/>
</dbReference>
<evidence type="ECO:0000259" key="19">
    <source>
        <dbReference type="PROSITE" id="PS50885"/>
    </source>
</evidence>
<keyword evidence="21" id="KW-1185">Reference proteome</keyword>
<dbReference type="EMBL" id="CP061800">
    <property type="protein sequence ID" value="QTA84277.1"/>
    <property type="molecule type" value="Genomic_DNA"/>
</dbReference>
<dbReference type="PANTHER" id="PTHR45339">
    <property type="entry name" value="HYBRID SIGNAL TRANSDUCTION HISTIDINE KINASE J"/>
    <property type="match status" value="1"/>
</dbReference>
<dbReference type="InterPro" id="IPR003594">
    <property type="entry name" value="HATPase_dom"/>
</dbReference>
<dbReference type="PRINTS" id="PR00344">
    <property type="entry name" value="BCTRLSENSOR"/>
</dbReference>
<dbReference type="InterPro" id="IPR001789">
    <property type="entry name" value="Sig_transdc_resp-reg_receiver"/>
</dbReference>
<feature type="coiled-coil region" evidence="14">
    <location>
        <begin position="245"/>
        <end position="272"/>
    </location>
</feature>
<keyword evidence="10 16" id="KW-1133">Transmembrane helix</keyword>
<evidence type="ECO:0000313" key="20">
    <source>
        <dbReference type="EMBL" id="QTA84277.1"/>
    </source>
</evidence>
<evidence type="ECO:0000256" key="1">
    <source>
        <dbReference type="ARBA" id="ARBA00000085"/>
    </source>
</evidence>
<feature type="domain" description="Response regulatory" evidence="18">
    <location>
        <begin position="519"/>
        <end position="640"/>
    </location>
</feature>
<dbReference type="PANTHER" id="PTHR45339:SF1">
    <property type="entry name" value="HYBRID SIGNAL TRANSDUCTION HISTIDINE KINASE J"/>
    <property type="match status" value="1"/>
</dbReference>
<feature type="transmembrane region" description="Helical" evidence="16">
    <location>
        <begin position="18"/>
        <end position="37"/>
    </location>
</feature>
<dbReference type="CDD" id="cd17546">
    <property type="entry name" value="REC_hyHK_CKI1_RcsC-like"/>
    <property type="match status" value="1"/>
</dbReference>
<dbReference type="InterPro" id="IPR004358">
    <property type="entry name" value="Sig_transdc_His_kin-like_C"/>
</dbReference>
<dbReference type="InterPro" id="IPR005467">
    <property type="entry name" value="His_kinase_dom"/>
</dbReference>
<dbReference type="Gene3D" id="1.10.287.130">
    <property type="match status" value="1"/>
</dbReference>
<keyword evidence="5" id="KW-0808">Transferase</keyword>
<dbReference type="SUPFAM" id="SSF158472">
    <property type="entry name" value="HAMP domain-like"/>
    <property type="match status" value="1"/>
</dbReference>
<dbReference type="CDD" id="cd06225">
    <property type="entry name" value="HAMP"/>
    <property type="match status" value="1"/>
</dbReference>
<feature type="modified residue" description="4-aspartylphosphate" evidence="13">
    <location>
        <position position="573"/>
    </location>
</feature>
<feature type="region of interest" description="Disordered" evidence="15">
    <location>
        <begin position="788"/>
        <end position="827"/>
    </location>
</feature>
<dbReference type="Pfam" id="PF02518">
    <property type="entry name" value="HATPase_c"/>
    <property type="match status" value="1"/>
</dbReference>
<dbReference type="SUPFAM" id="SSF52172">
    <property type="entry name" value="CheY-like"/>
    <property type="match status" value="2"/>
</dbReference>
<feature type="domain" description="HAMP" evidence="19">
    <location>
        <begin position="198"/>
        <end position="250"/>
    </location>
</feature>
<keyword evidence="12 16" id="KW-0472">Membrane</keyword>
<dbReference type="GO" id="GO:0005886">
    <property type="term" value="C:plasma membrane"/>
    <property type="evidence" value="ECO:0007669"/>
    <property type="project" value="UniProtKB-SubCell"/>
</dbReference>
<evidence type="ECO:0000256" key="16">
    <source>
        <dbReference type="SAM" id="Phobius"/>
    </source>
</evidence>
<comment type="subcellular location">
    <subcellularLocation>
        <location evidence="2">Membrane</location>
    </subcellularLocation>
</comment>
<dbReference type="Pfam" id="PF00672">
    <property type="entry name" value="HAMP"/>
    <property type="match status" value="1"/>
</dbReference>
<dbReference type="PROSITE" id="PS50110">
    <property type="entry name" value="RESPONSE_REGULATORY"/>
    <property type="match status" value="2"/>
</dbReference>
<dbReference type="SMART" id="SM00304">
    <property type="entry name" value="HAMP"/>
    <property type="match status" value="1"/>
</dbReference>
<dbReference type="KEGG" id="dmm:dnm_002710"/>
<dbReference type="SUPFAM" id="SSF47384">
    <property type="entry name" value="Homodimeric domain of signal transducing histidine kinase"/>
    <property type="match status" value="1"/>
</dbReference>
<dbReference type="Gene3D" id="3.40.50.2300">
    <property type="match status" value="2"/>
</dbReference>
<dbReference type="Gene3D" id="6.10.340.10">
    <property type="match status" value="1"/>
</dbReference>
<keyword evidence="14" id="KW-0175">Coiled coil</keyword>
<evidence type="ECO:0000259" key="17">
    <source>
        <dbReference type="PROSITE" id="PS50109"/>
    </source>
</evidence>
<evidence type="ECO:0000259" key="18">
    <source>
        <dbReference type="PROSITE" id="PS50110"/>
    </source>
</evidence>
<dbReference type="FunFam" id="1.10.287.130:FF:000004">
    <property type="entry name" value="Ethylene receptor 1"/>
    <property type="match status" value="1"/>
</dbReference>
<reference evidence="20" key="1">
    <citation type="journal article" date="2021" name="Microb. Physiol.">
        <title>Proteogenomic Insights into the Physiology of Marine, Sulfate-Reducing, Filamentous Desulfonema limicola and Desulfonema magnum.</title>
        <authorList>
            <person name="Schnaars V."/>
            <person name="Wohlbrand L."/>
            <person name="Scheve S."/>
            <person name="Hinrichs C."/>
            <person name="Reinhardt R."/>
            <person name="Rabus R."/>
        </authorList>
    </citation>
    <scope>NUCLEOTIDE SEQUENCE</scope>
    <source>
        <strain evidence="20">4be13</strain>
    </source>
</reference>
<dbReference type="InterPro" id="IPR036890">
    <property type="entry name" value="HATPase_C_sf"/>
</dbReference>
<evidence type="ECO:0000256" key="4">
    <source>
        <dbReference type="ARBA" id="ARBA00022553"/>
    </source>
</evidence>
<evidence type="ECO:0000256" key="13">
    <source>
        <dbReference type="PROSITE-ProRule" id="PRU00169"/>
    </source>
</evidence>
<keyword evidence="4 13" id="KW-0597">Phosphoprotein</keyword>
<dbReference type="InterPro" id="IPR036097">
    <property type="entry name" value="HisK_dim/P_sf"/>
</dbReference>
<keyword evidence="6 16" id="KW-0812">Transmembrane</keyword>
<dbReference type="InterPro" id="IPR003660">
    <property type="entry name" value="HAMP_dom"/>
</dbReference>
<evidence type="ECO:0000256" key="8">
    <source>
        <dbReference type="ARBA" id="ARBA00022777"/>
    </source>
</evidence>
<dbReference type="SUPFAM" id="SSF55874">
    <property type="entry name" value="ATPase domain of HSP90 chaperone/DNA topoisomerase II/histidine kinase"/>
    <property type="match status" value="1"/>
</dbReference>
<dbReference type="Pfam" id="PF00512">
    <property type="entry name" value="HisKA"/>
    <property type="match status" value="1"/>
</dbReference>
<dbReference type="FunFam" id="3.30.565.10:FF:000010">
    <property type="entry name" value="Sensor histidine kinase RcsC"/>
    <property type="match status" value="1"/>
</dbReference>
<dbReference type="Proteomes" id="UP000663722">
    <property type="component" value="Chromosome"/>
</dbReference>
<evidence type="ECO:0000256" key="2">
    <source>
        <dbReference type="ARBA" id="ARBA00004370"/>
    </source>
</evidence>
<gene>
    <name evidence="20" type="ORF">dnm_002710</name>
</gene>
<keyword evidence="9" id="KW-0067">ATP-binding</keyword>
<dbReference type="Pfam" id="PF00072">
    <property type="entry name" value="Response_reg"/>
    <property type="match status" value="1"/>
</dbReference>
<dbReference type="RefSeq" id="WP_207680836.1">
    <property type="nucleotide sequence ID" value="NZ_CP061800.1"/>
</dbReference>
<protein>
    <recommendedName>
        <fullName evidence="3">histidine kinase</fullName>
        <ecNumber evidence="3">2.7.13.3</ecNumber>
    </recommendedName>
</protein>
<dbReference type="InterPro" id="IPR011006">
    <property type="entry name" value="CheY-like_superfamily"/>
</dbReference>
<feature type="modified residue" description="4-aspartylphosphate" evidence="13">
    <location>
        <position position="714"/>
    </location>
</feature>
<dbReference type="AlphaFoldDB" id="A0A975BEY1"/>
<keyword evidence="7" id="KW-0547">Nucleotide-binding</keyword>
<evidence type="ECO:0000256" key="14">
    <source>
        <dbReference type="SAM" id="Coils"/>
    </source>
</evidence>
<evidence type="ECO:0000313" key="21">
    <source>
        <dbReference type="Proteomes" id="UP000663722"/>
    </source>
</evidence>
<dbReference type="GO" id="GO:0000155">
    <property type="term" value="F:phosphorelay sensor kinase activity"/>
    <property type="evidence" value="ECO:0007669"/>
    <property type="project" value="InterPro"/>
</dbReference>
<sequence>MTQKHSEKEIKFRLRTKFMIGIIILECILMTAIILVVENQMRNSILDEFSKGGLSITRNLAAMNTNYVATYNYLKIEQNVAQVKADSGLLYAAVIFYDGEVANYTGPKKIRDKILTGPFHEQTLKIDKPLVQHGDLEDTTFCDIAVPILLENENWGTVRCGFSLEGIKAAILRTRILLLSLGLIALFSGCIASLLLARRITHPIGSLVSSVEAISGGDYDHPIHITTSDEIAYLGHRFAAMQETIKAHIELLTSTNERLKKAKEAAEAANVAKTQFLTNISHEIRTPMNAVLGMTELLLETDLSKNQRKLSETVYRSGQGLLGVINSILDFSKMESGRLELVQVGFNLPGLIEDTVEFIAERAHNKGISITCLTYHDIPAFVNGDPERLRQILMNIIGNAVKFTEAGEVNIKVRLMQQDVDSALIQFEVSDTGIGVEPNVRDAIFDVFSQADGSLTRRYEGLGLGLAITKQLTDMMSGEIRFDSTPGEGSTFWLTVRFEKQNTAIPDEDKEEESLENLRILVLDGNDTSRSVISYHLVEWGVRVTEAEDTDQVFEMLEQEASQKDPFQAVLLDVTVPDTNIWEVAQKIKAHPSLPDVEPILLIPVGFYNNDKETRGREFPNYLSKPVSQSKLYSYLIALMKGSLRPTDAKKEKEHPKISAQFECHALLVEDNAVNLALARKKLEFFGCTVDEARNGREAIEAFTKNTYDIIAMDCQMPVMDGYEATRIIRKKEKVMGISPTPVFALTAHAMEGDRERCIAAGMDDYLSKPFTMEELYNVLKEWMQRKDLSGNQGNKDESAPPDKQAENIITDALPASDTSFSETIDR</sequence>
<evidence type="ECO:0000256" key="3">
    <source>
        <dbReference type="ARBA" id="ARBA00012438"/>
    </source>
</evidence>
<dbReference type="PROSITE" id="PS50885">
    <property type="entry name" value="HAMP"/>
    <property type="match status" value="1"/>
</dbReference>
<dbReference type="SMART" id="SM00387">
    <property type="entry name" value="HATPase_c"/>
    <property type="match status" value="1"/>
</dbReference>
<proteinExistence type="predicted"/>
<evidence type="ECO:0000256" key="6">
    <source>
        <dbReference type="ARBA" id="ARBA00022692"/>
    </source>
</evidence>
<feature type="domain" description="Response regulatory" evidence="18">
    <location>
        <begin position="665"/>
        <end position="784"/>
    </location>
</feature>
<dbReference type="SMART" id="SM00448">
    <property type="entry name" value="REC"/>
    <property type="match status" value="2"/>
</dbReference>
<dbReference type="CDD" id="cd16922">
    <property type="entry name" value="HATPase_EvgS-ArcB-TorS-like"/>
    <property type="match status" value="1"/>
</dbReference>
<feature type="compositionally biased region" description="Basic and acidic residues" evidence="15">
    <location>
        <begin position="788"/>
        <end position="806"/>
    </location>
</feature>
<dbReference type="PROSITE" id="PS50109">
    <property type="entry name" value="HIS_KIN"/>
    <property type="match status" value="1"/>
</dbReference>